<sequence>MRENVLTRIVDLFYISTHDQIADIFTKAKKKNKFVKLRINPRAKSMSNRVEPRLTANTTKLISQRNQLLRSNPIKTSTAYTNSQQQEESIQIPTTNLMKCRQEEPKAQQKHLNLVFTSSLH</sequence>
<name>A0A2K1KGY8_PHYPA</name>
<gene>
    <name evidence="1" type="ORF">PHYPA_009410</name>
</gene>
<evidence type="ECO:0000313" key="2">
    <source>
        <dbReference type="EnsemblPlants" id="Pp3c6_24190V3.1"/>
    </source>
</evidence>
<dbReference type="Proteomes" id="UP000006727">
    <property type="component" value="Chromosome 6"/>
</dbReference>
<evidence type="ECO:0000313" key="3">
    <source>
        <dbReference type="Proteomes" id="UP000006727"/>
    </source>
</evidence>
<dbReference type="AlphaFoldDB" id="A0A2K1KGY8"/>
<dbReference type="InParanoid" id="A0A2K1KGY8"/>
<reference evidence="2" key="3">
    <citation type="submission" date="2020-12" db="UniProtKB">
        <authorList>
            <consortium name="EnsemblPlants"/>
        </authorList>
    </citation>
    <scope>IDENTIFICATION</scope>
</reference>
<accession>A0A2K1KGY8</accession>
<organism evidence="1">
    <name type="scientific">Physcomitrium patens</name>
    <name type="common">Spreading-leaved earth moss</name>
    <name type="synonym">Physcomitrella patens</name>
    <dbReference type="NCBI Taxonomy" id="3218"/>
    <lineage>
        <taxon>Eukaryota</taxon>
        <taxon>Viridiplantae</taxon>
        <taxon>Streptophyta</taxon>
        <taxon>Embryophyta</taxon>
        <taxon>Bryophyta</taxon>
        <taxon>Bryophytina</taxon>
        <taxon>Bryopsida</taxon>
        <taxon>Funariidae</taxon>
        <taxon>Funariales</taxon>
        <taxon>Funariaceae</taxon>
        <taxon>Physcomitrium</taxon>
    </lineage>
</organism>
<keyword evidence="3" id="KW-1185">Reference proteome</keyword>
<reference evidence="1 3" key="2">
    <citation type="journal article" date="2018" name="Plant J.">
        <title>The Physcomitrella patens chromosome-scale assembly reveals moss genome structure and evolution.</title>
        <authorList>
            <person name="Lang D."/>
            <person name="Ullrich K.K."/>
            <person name="Murat F."/>
            <person name="Fuchs J."/>
            <person name="Jenkins J."/>
            <person name="Haas F.B."/>
            <person name="Piednoel M."/>
            <person name="Gundlach H."/>
            <person name="Van Bel M."/>
            <person name="Meyberg R."/>
            <person name="Vives C."/>
            <person name="Morata J."/>
            <person name="Symeonidi A."/>
            <person name="Hiss M."/>
            <person name="Muchero W."/>
            <person name="Kamisugi Y."/>
            <person name="Saleh O."/>
            <person name="Blanc G."/>
            <person name="Decker E.L."/>
            <person name="van Gessel N."/>
            <person name="Grimwood J."/>
            <person name="Hayes R.D."/>
            <person name="Graham S.W."/>
            <person name="Gunter L.E."/>
            <person name="McDaniel S.F."/>
            <person name="Hoernstein S.N.W."/>
            <person name="Larsson A."/>
            <person name="Li F.W."/>
            <person name="Perroud P.F."/>
            <person name="Phillips J."/>
            <person name="Ranjan P."/>
            <person name="Rokshar D.S."/>
            <person name="Rothfels C.J."/>
            <person name="Schneider L."/>
            <person name="Shu S."/>
            <person name="Stevenson D.W."/>
            <person name="Thummler F."/>
            <person name="Tillich M."/>
            <person name="Villarreal Aguilar J.C."/>
            <person name="Widiez T."/>
            <person name="Wong G.K."/>
            <person name="Wymore A."/>
            <person name="Zhang Y."/>
            <person name="Zimmer A.D."/>
            <person name="Quatrano R.S."/>
            <person name="Mayer K.F.X."/>
            <person name="Goodstein D."/>
            <person name="Casacuberta J.M."/>
            <person name="Vandepoele K."/>
            <person name="Reski R."/>
            <person name="Cuming A.C."/>
            <person name="Tuskan G.A."/>
            <person name="Maumus F."/>
            <person name="Salse J."/>
            <person name="Schmutz J."/>
            <person name="Rensing S.A."/>
        </authorList>
    </citation>
    <scope>NUCLEOTIDE SEQUENCE [LARGE SCALE GENOMIC DNA]</scope>
    <source>
        <strain evidence="2 3">cv. Gransden 2004</strain>
    </source>
</reference>
<dbReference type="EnsemblPlants" id="Pp3c6_24190V3.1">
    <property type="protein sequence ID" value="Pp3c6_24190V3.1"/>
    <property type="gene ID" value="Pp3c6_24190"/>
</dbReference>
<dbReference type="Gramene" id="Pp3c6_24190V3.1">
    <property type="protein sequence ID" value="Pp3c6_24190V3.1"/>
    <property type="gene ID" value="Pp3c6_24190"/>
</dbReference>
<proteinExistence type="predicted"/>
<evidence type="ECO:0000313" key="1">
    <source>
        <dbReference type="EMBL" id="PNR53035.1"/>
    </source>
</evidence>
<reference evidence="1 3" key="1">
    <citation type="journal article" date="2008" name="Science">
        <title>The Physcomitrella genome reveals evolutionary insights into the conquest of land by plants.</title>
        <authorList>
            <person name="Rensing S."/>
            <person name="Lang D."/>
            <person name="Zimmer A."/>
            <person name="Terry A."/>
            <person name="Salamov A."/>
            <person name="Shapiro H."/>
            <person name="Nishiyama T."/>
            <person name="Perroud P.-F."/>
            <person name="Lindquist E."/>
            <person name="Kamisugi Y."/>
            <person name="Tanahashi T."/>
            <person name="Sakakibara K."/>
            <person name="Fujita T."/>
            <person name="Oishi K."/>
            <person name="Shin-I T."/>
            <person name="Kuroki Y."/>
            <person name="Toyoda A."/>
            <person name="Suzuki Y."/>
            <person name="Hashimoto A."/>
            <person name="Yamaguchi K."/>
            <person name="Sugano A."/>
            <person name="Kohara Y."/>
            <person name="Fujiyama A."/>
            <person name="Anterola A."/>
            <person name="Aoki S."/>
            <person name="Ashton N."/>
            <person name="Barbazuk W.B."/>
            <person name="Barker E."/>
            <person name="Bennetzen J."/>
            <person name="Bezanilla M."/>
            <person name="Blankenship R."/>
            <person name="Cho S.H."/>
            <person name="Dutcher S."/>
            <person name="Estelle M."/>
            <person name="Fawcett J.A."/>
            <person name="Gundlach H."/>
            <person name="Hanada K."/>
            <person name="Heyl A."/>
            <person name="Hicks K.A."/>
            <person name="Hugh J."/>
            <person name="Lohr M."/>
            <person name="Mayer K."/>
            <person name="Melkozernov A."/>
            <person name="Murata T."/>
            <person name="Nelson D."/>
            <person name="Pils B."/>
            <person name="Prigge M."/>
            <person name="Reiss B."/>
            <person name="Renner T."/>
            <person name="Rombauts S."/>
            <person name="Rushton P."/>
            <person name="Sanderfoot A."/>
            <person name="Schween G."/>
            <person name="Shiu S.-H."/>
            <person name="Stueber K."/>
            <person name="Theodoulou F.L."/>
            <person name="Tu H."/>
            <person name="Van de Peer Y."/>
            <person name="Verrier P.J."/>
            <person name="Waters E."/>
            <person name="Wood A."/>
            <person name="Yang L."/>
            <person name="Cove D."/>
            <person name="Cuming A."/>
            <person name="Hasebe M."/>
            <person name="Lucas S."/>
            <person name="Mishler D.B."/>
            <person name="Reski R."/>
            <person name="Grigoriev I."/>
            <person name="Quatrano R.S."/>
            <person name="Boore J.L."/>
        </authorList>
    </citation>
    <scope>NUCLEOTIDE SEQUENCE [LARGE SCALE GENOMIC DNA]</scope>
    <source>
        <strain evidence="2 3">cv. Gransden 2004</strain>
    </source>
</reference>
<dbReference type="EMBL" id="ABEU02000006">
    <property type="protein sequence ID" value="PNR53035.1"/>
    <property type="molecule type" value="Genomic_DNA"/>
</dbReference>
<protein>
    <submittedName>
        <fullName evidence="1 2">Uncharacterized protein</fullName>
    </submittedName>
</protein>